<comment type="caution">
    <text evidence="5">The sequence shown here is derived from an EMBL/GenBank/DDBJ whole genome shotgun (WGS) entry which is preliminary data.</text>
</comment>
<protein>
    <recommendedName>
        <fullName evidence="4">Zn(2)-C6 fungal-type domain-containing protein</fullName>
    </recommendedName>
</protein>
<dbReference type="PROSITE" id="PS50048">
    <property type="entry name" value="ZN2_CY6_FUNGAL_2"/>
    <property type="match status" value="1"/>
</dbReference>
<dbReference type="Pfam" id="PF11951">
    <property type="entry name" value="Fungal_trans_2"/>
    <property type="match status" value="1"/>
</dbReference>
<dbReference type="InterPro" id="IPR001138">
    <property type="entry name" value="Zn2Cys6_DnaBD"/>
</dbReference>
<dbReference type="SUPFAM" id="SSF57701">
    <property type="entry name" value="Zn2/Cys6 DNA-binding domain"/>
    <property type="match status" value="1"/>
</dbReference>
<dbReference type="PANTHER" id="PTHR37534">
    <property type="entry name" value="TRANSCRIPTIONAL ACTIVATOR PROTEIN UGA3"/>
    <property type="match status" value="1"/>
</dbReference>
<dbReference type="PANTHER" id="PTHR37534:SF47">
    <property type="entry name" value="ZN(2)-C6 FUNGAL-TYPE DOMAIN-CONTAINING PROTEIN"/>
    <property type="match status" value="1"/>
</dbReference>
<accession>A0A3D8Q7N8</accession>
<dbReference type="GO" id="GO:0045944">
    <property type="term" value="P:positive regulation of transcription by RNA polymerase II"/>
    <property type="evidence" value="ECO:0007669"/>
    <property type="project" value="TreeGrafter"/>
</dbReference>
<dbReference type="GO" id="GO:0000976">
    <property type="term" value="F:transcription cis-regulatory region binding"/>
    <property type="evidence" value="ECO:0007669"/>
    <property type="project" value="TreeGrafter"/>
</dbReference>
<evidence type="ECO:0000313" key="5">
    <source>
        <dbReference type="EMBL" id="RDW57832.1"/>
    </source>
</evidence>
<evidence type="ECO:0000259" key="4">
    <source>
        <dbReference type="PROSITE" id="PS50048"/>
    </source>
</evidence>
<comment type="subcellular location">
    <subcellularLocation>
        <location evidence="1">Nucleus</location>
    </subcellularLocation>
</comment>
<dbReference type="PROSITE" id="PS00463">
    <property type="entry name" value="ZN2_CY6_FUNGAL_1"/>
    <property type="match status" value="1"/>
</dbReference>
<evidence type="ECO:0000256" key="1">
    <source>
        <dbReference type="ARBA" id="ARBA00004123"/>
    </source>
</evidence>
<gene>
    <name evidence="5" type="ORF">BP5796_12633</name>
</gene>
<dbReference type="SMART" id="SM00066">
    <property type="entry name" value="GAL4"/>
    <property type="match status" value="1"/>
</dbReference>
<dbReference type="CDD" id="cd00067">
    <property type="entry name" value="GAL4"/>
    <property type="match status" value="1"/>
</dbReference>
<dbReference type="InterPro" id="IPR036864">
    <property type="entry name" value="Zn2-C6_fun-type_DNA-bd_sf"/>
</dbReference>
<dbReference type="GO" id="GO:0000981">
    <property type="term" value="F:DNA-binding transcription factor activity, RNA polymerase II-specific"/>
    <property type="evidence" value="ECO:0007669"/>
    <property type="project" value="InterPro"/>
</dbReference>
<dbReference type="GO" id="GO:0008270">
    <property type="term" value="F:zinc ion binding"/>
    <property type="evidence" value="ECO:0007669"/>
    <property type="project" value="InterPro"/>
</dbReference>
<feature type="domain" description="Zn(2)-C6 fungal-type" evidence="4">
    <location>
        <begin position="62"/>
        <end position="90"/>
    </location>
</feature>
<name>A0A3D8Q7N8_9HELO</name>
<dbReference type="EMBL" id="PDLN01000022">
    <property type="protein sequence ID" value="RDW57832.1"/>
    <property type="molecule type" value="Genomic_DNA"/>
</dbReference>
<keyword evidence="2" id="KW-0539">Nucleus</keyword>
<dbReference type="Pfam" id="PF00172">
    <property type="entry name" value="Zn_clus"/>
    <property type="match status" value="1"/>
</dbReference>
<dbReference type="OrthoDB" id="3509362at2759"/>
<feature type="region of interest" description="Disordered" evidence="3">
    <location>
        <begin position="1"/>
        <end position="35"/>
    </location>
</feature>
<dbReference type="GO" id="GO:0005634">
    <property type="term" value="C:nucleus"/>
    <property type="evidence" value="ECO:0007669"/>
    <property type="project" value="UniProtKB-SubCell"/>
</dbReference>
<reference evidence="5 6" key="1">
    <citation type="journal article" date="2018" name="IMA Fungus">
        <title>IMA Genome-F 9: Draft genome sequence of Annulohypoxylon stygium, Aspergillus mulundensis, Berkeleyomyces basicola (syn. Thielaviopsis basicola), Ceratocystis smalleyi, two Cercospora beticola strains, Coleophoma cylindrospora, Fusarium fracticaudum, Phialophora cf. hyalina, and Morchella septimelata.</title>
        <authorList>
            <person name="Wingfield B.D."/>
            <person name="Bills G.F."/>
            <person name="Dong Y."/>
            <person name="Huang W."/>
            <person name="Nel W.J."/>
            <person name="Swalarsk-Parry B.S."/>
            <person name="Vaghefi N."/>
            <person name="Wilken P.M."/>
            <person name="An Z."/>
            <person name="de Beer Z.W."/>
            <person name="De Vos L."/>
            <person name="Chen L."/>
            <person name="Duong T.A."/>
            <person name="Gao Y."/>
            <person name="Hammerbacher A."/>
            <person name="Kikkert J.R."/>
            <person name="Li Y."/>
            <person name="Li H."/>
            <person name="Li K."/>
            <person name="Li Q."/>
            <person name="Liu X."/>
            <person name="Ma X."/>
            <person name="Naidoo K."/>
            <person name="Pethybridge S.J."/>
            <person name="Sun J."/>
            <person name="Steenkamp E.T."/>
            <person name="van der Nest M.A."/>
            <person name="van Wyk S."/>
            <person name="Wingfield M.J."/>
            <person name="Xiong C."/>
            <person name="Yue Q."/>
            <person name="Zhang X."/>
        </authorList>
    </citation>
    <scope>NUCLEOTIDE SEQUENCE [LARGE SCALE GENOMIC DNA]</scope>
    <source>
        <strain evidence="5 6">BP5796</strain>
    </source>
</reference>
<dbReference type="InterPro" id="IPR021858">
    <property type="entry name" value="Fun_TF"/>
</dbReference>
<dbReference type="Proteomes" id="UP000256328">
    <property type="component" value="Unassembled WGS sequence"/>
</dbReference>
<evidence type="ECO:0000313" key="6">
    <source>
        <dbReference type="Proteomes" id="UP000256328"/>
    </source>
</evidence>
<evidence type="ECO:0000256" key="2">
    <source>
        <dbReference type="ARBA" id="ARBA00023242"/>
    </source>
</evidence>
<organism evidence="5 6">
    <name type="scientific">Coleophoma crateriformis</name>
    <dbReference type="NCBI Taxonomy" id="565419"/>
    <lineage>
        <taxon>Eukaryota</taxon>
        <taxon>Fungi</taxon>
        <taxon>Dikarya</taxon>
        <taxon>Ascomycota</taxon>
        <taxon>Pezizomycotina</taxon>
        <taxon>Leotiomycetes</taxon>
        <taxon>Helotiales</taxon>
        <taxon>Dermateaceae</taxon>
        <taxon>Coleophoma</taxon>
    </lineage>
</organism>
<dbReference type="AlphaFoldDB" id="A0A3D8Q7N8"/>
<evidence type="ECO:0000256" key="3">
    <source>
        <dbReference type="SAM" id="MobiDB-lite"/>
    </source>
</evidence>
<feature type="region of interest" description="Disordered" evidence="3">
    <location>
        <begin position="281"/>
        <end position="324"/>
    </location>
</feature>
<feature type="region of interest" description="Disordered" evidence="3">
    <location>
        <begin position="133"/>
        <end position="165"/>
    </location>
</feature>
<feature type="compositionally biased region" description="Basic and acidic residues" evidence="3">
    <location>
        <begin position="147"/>
        <end position="157"/>
    </location>
</feature>
<sequence length="807" mass="90492">MDLPRRLLPRVSAEQTHREAPSKSRHKKSRDGSLNPVQFLSLKPRYHQMLGHSTALTPIITGCVTCKARRRKCDENRPSCSQCIRRRVICGGYSKDLRWIEFEKPEQLNSPARKITGGTNEKRLNKTRLASHLLQPSESGEIPGGHEPGHEPLESRSNHALPRISGSEDNLVGAITNPDIQHNGFQFLPTPNPAVDMSLDTCPNLDFSFSDINTTEASQLADLNLFFSDISTFEAPEHQSSLPTVSLGTTESDARALLPDVLDLHSESEIIVPADMILGDTSHSVSPGSRESEKWPPGLPSLRRDDDPCNVPVDPTLPSSPNTEEQNIFNLYQQPRVHRVSPENIALLFDRRICEVLCIREDPRGNPWRTLVWPLAQAHPALYHAVAAMTCFEWSRSLPRFRAEGIRHFDSSLRKLSREGTDGMCLEVALAVRLVLGFAQTWHYPRSSNGISHIKRARTLLKKALSRDLASRPPEENLCLGFLANTWIYLDVMTRITCHNVQAVDFDLMAACRLISCEASSRSQIDPLMGCAATLFPLIGRVADLVSRVRRTEKPNSLLIVSQAVELKTNIERWIPLINAEVAVDAESLTLSTSDLVQTANAYKWATLLLLHQAVPELPRQVSFSQISQKVLVLIATVPLDSRASIFHILPLMIAGCETTDEGDRNWVRDRWQALTTWICSGIVERCLDLTLEVWRRRDSYKKRHDLYQPSPVEKGGGSLRPLSSEFTDVFTGYGSGNSSRPQPGDEFQHLWKDRDPIWSSVLGDSAACTRDNDPTMTAGMTEYTIKNKLHWLSIMEDWDWEGKLSG</sequence>
<proteinExistence type="predicted"/>
<dbReference type="Gene3D" id="4.10.240.10">
    <property type="entry name" value="Zn(2)-C6 fungal-type DNA-binding domain"/>
    <property type="match status" value="1"/>
</dbReference>
<keyword evidence="6" id="KW-1185">Reference proteome</keyword>